<keyword evidence="3" id="KW-1185">Reference proteome</keyword>
<name>A0AB39ZL26_DROSZ</name>
<evidence type="ECO:0000256" key="1">
    <source>
        <dbReference type="SAM" id="Coils"/>
    </source>
</evidence>
<dbReference type="Proteomes" id="UP001652628">
    <property type="component" value="Chromosome 3"/>
</dbReference>
<evidence type="ECO:0000313" key="4">
    <source>
        <dbReference type="RefSeq" id="XP_016938138.4"/>
    </source>
</evidence>
<dbReference type="GeneID" id="108016055"/>
<accession>A0AB39ZL26</accession>
<feature type="domain" description="DUF4806" evidence="2">
    <location>
        <begin position="207"/>
        <end position="284"/>
    </location>
</feature>
<feature type="domain" description="DUF4806" evidence="2">
    <location>
        <begin position="76"/>
        <end position="152"/>
    </location>
</feature>
<evidence type="ECO:0000313" key="3">
    <source>
        <dbReference type="Proteomes" id="UP001652628"/>
    </source>
</evidence>
<organism evidence="3 4">
    <name type="scientific">Drosophila suzukii</name>
    <name type="common">Spotted-wing drosophila fruit fly</name>
    <dbReference type="NCBI Taxonomy" id="28584"/>
    <lineage>
        <taxon>Eukaryota</taxon>
        <taxon>Metazoa</taxon>
        <taxon>Ecdysozoa</taxon>
        <taxon>Arthropoda</taxon>
        <taxon>Hexapoda</taxon>
        <taxon>Insecta</taxon>
        <taxon>Pterygota</taxon>
        <taxon>Neoptera</taxon>
        <taxon>Endopterygota</taxon>
        <taxon>Diptera</taxon>
        <taxon>Brachycera</taxon>
        <taxon>Muscomorpha</taxon>
        <taxon>Ephydroidea</taxon>
        <taxon>Drosophilidae</taxon>
        <taxon>Drosophila</taxon>
        <taxon>Sophophora</taxon>
    </lineage>
</organism>
<evidence type="ECO:0000259" key="2">
    <source>
        <dbReference type="Pfam" id="PF16064"/>
    </source>
</evidence>
<sequence>MSGPTPDYLCADQVKSQNNSLFDKVNEIQNDLNSAVSELRGVKDAVEMLTKAVGTLTEYVEQTTQVEPEIHDKMDDYFPLKSDEELSEIDEKINQGRGDRYIKHMVRLLSQEKMSRSIRNIFSDDIILSYNLEGAQHKKRLKSFEHFVRALLLAIGQVNPSESAERALSKAMRCVKTLHAGKRKSEGPALEVKVKVKTSRKLEIFEYFPIKSDDELSEIDEKINKGNCDRYIEHMVLLLSRQKMSRSIRNIFSEALILNYNLDGSQSKKKLNIFENFLPALLNAVGQVEPTVPAKKALTKAMRCVKNLHSSRKGKTNQS</sequence>
<dbReference type="InterPro" id="IPR032071">
    <property type="entry name" value="DUF4806"/>
</dbReference>
<reference evidence="4" key="1">
    <citation type="submission" date="2025-08" db="UniProtKB">
        <authorList>
            <consortium name="RefSeq"/>
        </authorList>
    </citation>
    <scope>IDENTIFICATION</scope>
</reference>
<proteinExistence type="predicted"/>
<dbReference type="RefSeq" id="XP_016938138.4">
    <property type="nucleotide sequence ID" value="XM_017082649.4"/>
</dbReference>
<protein>
    <recommendedName>
        <fullName evidence="2">DUF4806 domain-containing protein</fullName>
    </recommendedName>
</protein>
<feature type="coiled-coil region" evidence="1">
    <location>
        <begin position="11"/>
        <end position="45"/>
    </location>
</feature>
<keyword evidence="1" id="KW-0175">Coiled coil</keyword>
<dbReference type="Pfam" id="PF16064">
    <property type="entry name" value="DUF4806"/>
    <property type="match status" value="2"/>
</dbReference>
<gene>
    <name evidence="4" type="primary">LOC108016055</name>
</gene>
<dbReference type="AlphaFoldDB" id="A0AB39ZL26"/>